<accession>A0ABS6WN75</accession>
<dbReference type="Pfam" id="PF07689">
    <property type="entry name" value="KaiB"/>
    <property type="match status" value="1"/>
</dbReference>
<dbReference type="SMART" id="SM01248">
    <property type="entry name" value="KaiB"/>
    <property type="match status" value="1"/>
</dbReference>
<proteinExistence type="predicted"/>
<dbReference type="InterPro" id="IPR039022">
    <property type="entry name" value="KaiB-like"/>
</dbReference>
<name>A0ABS6WN75_9HYPH</name>
<dbReference type="RefSeq" id="WP_219201317.1">
    <property type="nucleotide sequence ID" value="NZ_JAHWQX010000002.1"/>
</dbReference>
<evidence type="ECO:0000313" key="3">
    <source>
        <dbReference type="Proteomes" id="UP001430804"/>
    </source>
</evidence>
<dbReference type="PANTHER" id="PTHR41709">
    <property type="entry name" value="KAIB-LIKE PROTEIN 1"/>
    <property type="match status" value="1"/>
</dbReference>
<feature type="domain" description="KaiB" evidence="1">
    <location>
        <begin position="25"/>
        <end position="106"/>
    </location>
</feature>
<dbReference type="PANTHER" id="PTHR41709:SF2">
    <property type="entry name" value="CIRCADIAN CLOCK PROTEIN KAIB2"/>
    <property type="match status" value="1"/>
</dbReference>
<comment type="caution">
    <text evidence="2">The sequence shown here is derived from an EMBL/GenBank/DDBJ whole genome shotgun (WGS) entry which is preliminary data.</text>
</comment>
<keyword evidence="3" id="KW-1185">Reference proteome</keyword>
<dbReference type="InterPro" id="IPR011649">
    <property type="entry name" value="KaiB_domain"/>
</dbReference>
<gene>
    <name evidence="2" type="ORF">KY465_08935</name>
</gene>
<protein>
    <submittedName>
        <fullName evidence="2">Circadian clock KaiB family protein</fullName>
    </submittedName>
</protein>
<sequence>MTGNSQTPWWEEADGDHSGTHFVLRLYVTGSTPRSTRAVEIIRRVCEERLNGRYDLEVIDIYQNPQAARDAQIIAAPTLVKILPEPLRRIIGDLSNSDRVLAGLNLVPATSPPGGTQG</sequence>
<reference evidence="2" key="1">
    <citation type="submission" date="2021-07" db="EMBL/GenBank/DDBJ databases">
        <title>Pseudohoeflea marina sp. nov. a polyhydroxyalcanoate-producing bacterium.</title>
        <authorList>
            <person name="Zheng W."/>
            <person name="Yu S."/>
            <person name="Huang Y."/>
        </authorList>
    </citation>
    <scope>NUCLEOTIDE SEQUENCE</scope>
    <source>
        <strain evidence="2">DP4N28-3</strain>
    </source>
</reference>
<dbReference type="EMBL" id="JAHWQX010000002">
    <property type="protein sequence ID" value="MBW3097404.1"/>
    <property type="molecule type" value="Genomic_DNA"/>
</dbReference>
<dbReference type="Proteomes" id="UP001430804">
    <property type="component" value="Unassembled WGS sequence"/>
</dbReference>
<organism evidence="2 3">
    <name type="scientific">Pseudohoeflea coraliihabitans</name>
    <dbReference type="NCBI Taxonomy" id="2860393"/>
    <lineage>
        <taxon>Bacteria</taxon>
        <taxon>Pseudomonadati</taxon>
        <taxon>Pseudomonadota</taxon>
        <taxon>Alphaproteobacteria</taxon>
        <taxon>Hyphomicrobiales</taxon>
        <taxon>Rhizobiaceae</taxon>
        <taxon>Pseudohoeflea</taxon>
    </lineage>
</organism>
<dbReference type="CDD" id="cd02978">
    <property type="entry name" value="KaiB_like"/>
    <property type="match status" value="1"/>
</dbReference>
<evidence type="ECO:0000259" key="1">
    <source>
        <dbReference type="SMART" id="SM01248"/>
    </source>
</evidence>
<evidence type="ECO:0000313" key="2">
    <source>
        <dbReference type="EMBL" id="MBW3097404.1"/>
    </source>
</evidence>